<evidence type="ECO:0000313" key="1">
    <source>
        <dbReference type="EMBL" id="AIF23180.1"/>
    </source>
</evidence>
<sequence>MKKIGEFIYPWGNGHYSRMMKLDEMLPKYLKEQCEMFYYSKGEIYKKLLKKLPGKKITSMRF</sequence>
<dbReference type="AlphaFoldDB" id="A0A075I5N9"/>
<organism evidence="1">
    <name type="scientific">uncultured marine thaumarchaeote SAT1000_13_B06</name>
    <dbReference type="NCBI Taxonomy" id="1456381"/>
    <lineage>
        <taxon>Archaea</taxon>
        <taxon>Nitrososphaerota</taxon>
        <taxon>environmental samples</taxon>
    </lineage>
</organism>
<reference evidence="1" key="1">
    <citation type="journal article" date="2014" name="Genome Biol. Evol.">
        <title>Pangenome evidence for extensive interdomain horizontal transfer affecting lineage core and shell genes in uncultured planktonic thaumarchaeota and euryarchaeota.</title>
        <authorList>
            <person name="Deschamps P."/>
            <person name="Zivanovic Y."/>
            <person name="Moreira D."/>
            <person name="Rodriguez-Valera F."/>
            <person name="Lopez-Garcia P."/>
        </authorList>
    </citation>
    <scope>NUCLEOTIDE SEQUENCE</scope>
</reference>
<protein>
    <recommendedName>
        <fullName evidence="2">Glycosyltransferase</fullName>
    </recommendedName>
</protein>
<dbReference type="EMBL" id="KF901223">
    <property type="protein sequence ID" value="AIF23180.1"/>
    <property type="molecule type" value="Genomic_DNA"/>
</dbReference>
<evidence type="ECO:0008006" key="2">
    <source>
        <dbReference type="Google" id="ProtNLM"/>
    </source>
</evidence>
<name>A0A075I5N9_9ARCH</name>
<proteinExistence type="predicted"/>
<accession>A0A075I5N9</accession>